<feature type="region of interest" description="Disordered" evidence="1">
    <location>
        <begin position="788"/>
        <end position="834"/>
    </location>
</feature>
<feature type="region of interest" description="Disordered" evidence="1">
    <location>
        <begin position="1052"/>
        <end position="1088"/>
    </location>
</feature>
<dbReference type="Proteomes" id="UP000020467">
    <property type="component" value="Unassembled WGS sequence"/>
</dbReference>
<evidence type="ECO:0000313" key="2">
    <source>
        <dbReference type="EMBL" id="EXF73592.1"/>
    </source>
</evidence>
<dbReference type="OrthoDB" id="2922289at2759"/>
<protein>
    <submittedName>
        <fullName evidence="2">Uncharacterized protein</fullName>
    </submittedName>
</protein>
<sequence length="1141" mass="130495">MQESSQDVFDESEHYLDKVYSSLNWLPDGPWSTHEKEPLQKLKDLGFRGPIEERGATGEFVSTELITQGDAREFESQMIRALSKSHADFRALRGKVNVEVITNLLEDEPFLPRDELLSLVNGAYKVALTRHPELDFFGKHDGLPHNHSADLEEYYRLFKHIETRTCENGDAQVSFKNVTYKDDPTNDTQRAYRTFLLSWMNQSDLSNPKLLAHLIINRMNCDPSAFTFADWEALHLGRASKLFLPKFADNRFIGILTPSDVQLSKEMELKRNAPYFFIVDDYILICYTDQRDPDQDWMFEHLRKSGRLFAWVDGIHLLHTQALLYRVLYGVTKAIAIKSGQPKEEVDAKDIDPDRVKAWRTARRPEKLFYFENEGIVEYGLYVPPASLDRNWLDEFKAKFKQQLQWSKDHLRSLWHDPFYFQQCVDEQFQQHYGHVSEQPQTSAHHVPKKAAMAVSYQGELPHFLARDIDAKKSLMNDIIRRVVQWALYEVEMWQCLVSKIDALWSLANASGVRLWCSEDSQRLVIPDDQPKVKEAWVDLGFHARWFTERRINHVVGHGGLFATETTRHLFRRDTSWPSLQVVKEDWDLPKEYAGTKIDFTIRHREAAAHGDAMDLDNNDMNEPDIEKLDSPTWWSIKNVHAGLSSNFNIGTIGLPKLIRALRTKLYERHTALGAQTTVTRDYEAIHLTGLLCHHMQFVHPFGQDLLDAEGRSTRRRESPVGPFLIGFDDVPFEDLVQEETLRYTQWLLGIVYKPHGDKDYGRHSLLAQLWVRNFWQELCNGLVKSTKELESEDSNESKEPKKSKKKTSPAGGGRGGGGIMRHGSKRGKVSKNAATPRYCRPAGVQRYLTADHPGRVDLELKLHRYDCKKICGEIMTIAPPGHREPPGWDSRLPKLIVKPTPEDKEGADKNDEDNGKVMIRKPVWATIEKIWSRVVGSVVKRNVFEVFGAFDFAYQTAEGSRERFRWTPQSKFPAPIGANGEPEARSITIHLPHDANADMRSDQLRWLREACANVDMQLCGLEFGQVEGTVAAKALSRELFTSWFFGNESPNHSQTFHPSPTSQLPSARTSNHPRRPPSRHTTTPTQLTPYISVILNCPCSRITGNTVPDGGGTPSPARSQIDGHEDASLDEAHVHEEAEE</sequence>
<dbReference type="eggNOG" id="ENOG502T4NJ">
    <property type="taxonomic scope" value="Eukaryota"/>
</dbReference>
<feature type="compositionally biased region" description="Polar residues" evidence="1">
    <location>
        <begin position="1052"/>
        <end position="1068"/>
    </location>
</feature>
<comment type="caution">
    <text evidence="2">The sequence shown here is derived from an EMBL/GenBank/DDBJ whole genome shotgun (WGS) entry which is preliminary data.</text>
</comment>
<feature type="compositionally biased region" description="Gly residues" evidence="1">
    <location>
        <begin position="811"/>
        <end position="821"/>
    </location>
</feature>
<dbReference type="HOGENOM" id="CLU_296465_0_0_1"/>
<name>A0A010Q1A4_9PEZI</name>
<dbReference type="AlphaFoldDB" id="A0A010Q1A4"/>
<feature type="region of interest" description="Disordered" evidence="1">
    <location>
        <begin position="1106"/>
        <end position="1141"/>
    </location>
</feature>
<keyword evidence="3" id="KW-1185">Reference proteome</keyword>
<proteinExistence type="predicted"/>
<accession>A0A010Q1A4</accession>
<feature type="compositionally biased region" description="Basic and acidic residues" evidence="1">
    <location>
        <begin position="1122"/>
        <end position="1141"/>
    </location>
</feature>
<dbReference type="EMBL" id="JARH01001051">
    <property type="protein sequence ID" value="EXF73592.1"/>
    <property type="molecule type" value="Genomic_DNA"/>
</dbReference>
<gene>
    <name evidence="2" type="ORF">CFIO01_09818</name>
</gene>
<feature type="compositionally biased region" description="Basic and acidic residues" evidence="1">
    <location>
        <begin position="788"/>
        <end position="801"/>
    </location>
</feature>
<organism evidence="2 3">
    <name type="scientific">Colletotrichum fioriniae PJ7</name>
    <dbReference type="NCBI Taxonomy" id="1445577"/>
    <lineage>
        <taxon>Eukaryota</taxon>
        <taxon>Fungi</taxon>
        <taxon>Dikarya</taxon>
        <taxon>Ascomycota</taxon>
        <taxon>Pezizomycotina</taxon>
        <taxon>Sordariomycetes</taxon>
        <taxon>Hypocreomycetidae</taxon>
        <taxon>Glomerellales</taxon>
        <taxon>Glomerellaceae</taxon>
        <taxon>Colletotrichum</taxon>
        <taxon>Colletotrichum acutatum species complex</taxon>
    </lineage>
</organism>
<dbReference type="KEGG" id="cfj:CFIO01_09818"/>
<evidence type="ECO:0000313" key="3">
    <source>
        <dbReference type="Proteomes" id="UP000020467"/>
    </source>
</evidence>
<evidence type="ECO:0000256" key="1">
    <source>
        <dbReference type="SAM" id="MobiDB-lite"/>
    </source>
</evidence>
<reference evidence="2 3" key="1">
    <citation type="submission" date="2014-02" db="EMBL/GenBank/DDBJ databases">
        <title>The genome sequence of Colletotrichum fioriniae PJ7.</title>
        <authorList>
            <person name="Baroncelli R."/>
            <person name="Thon M.R."/>
        </authorList>
    </citation>
    <scope>NUCLEOTIDE SEQUENCE [LARGE SCALE GENOMIC DNA]</scope>
    <source>
        <strain evidence="2 3">PJ7</strain>
    </source>
</reference>
<dbReference type="STRING" id="1445577.A0A010Q1A4"/>